<evidence type="ECO:0000256" key="2">
    <source>
        <dbReference type="SAM" id="Phobius"/>
    </source>
</evidence>
<feature type="transmembrane region" description="Helical" evidence="2">
    <location>
        <begin position="313"/>
        <end position="332"/>
    </location>
</feature>
<feature type="region of interest" description="Disordered" evidence="1">
    <location>
        <begin position="204"/>
        <end position="242"/>
    </location>
</feature>
<name>A0ABP8WJP9_9MICO</name>
<proteinExistence type="predicted"/>
<feature type="transmembrane region" description="Helical" evidence="2">
    <location>
        <begin position="52"/>
        <end position="70"/>
    </location>
</feature>
<feature type="transmembrane region" description="Helical" evidence="2">
    <location>
        <begin position="285"/>
        <end position="301"/>
    </location>
</feature>
<dbReference type="Pfam" id="PF07158">
    <property type="entry name" value="MatC_N"/>
    <property type="match status" value="1"/>
</dbReference>
<dbReference type="EMBL" id="BAABHM010000003">
    <property type="protein sequence ID" value="GAA4689448.1"/>
    <property type="molecule type" value="Genomic_DNA"/>
</dbReference>
<dbReference type="PANTHER" id="PTHR43568">
    <property type="entry name" value="P PROTEIN"/>
    <property type="match status" value="1"/>
</dbReference>
<evidence type="ECO:0000313" key="5">
    <source>
        <dbReference type="Proteomes" id="UP001500843"/>
    </source>
</evidence>
<feature type="domain" description="Dicarboxylate carrier MatC N-terminal" evidence="3">
    <location>
        <begin position="1"/>
        <end position="146"/>
    </location>
</feature>
<feature type="transmembrane region" description="Helical" evidence="2">
    <location>
        <begin position="397"/>
        <end position="424"/>
    </location>
</feature>
<feature type="transmembrane region" description="Helical" evidence="2">
    <location>
        <begin position="436"/>
        <end position="460"/>
    </location>
</feature>
<keyword evidence="2" id="KW-0472">Membrane</keyword>
<feature type="transmembrane region" description="Helical" evidence="2">
    <location>
        <begin position="352"/>
        <end position="385"/>
    </location>
</feature>
<feature type="transmembrane region" description="Helical" evidence="2">
    <location>
        <begin position="134"/>
        <end position="159"/>
    </location>
</feature>
<protein>
    <submittedName>
        <fullName evidence="4">SLC13 family permease</fullName>
    </submittedName>
</protein>
<sequence length="461" mass="46560">MTAEIIALIGLAAVFGISALRHIHMGALALVAAFIVGIGVVGESLDDVLGGFPVDALIILLGITYLFGIARETGTISWLVDRSIGLIGDRVALLPWGLWLVATGVACLGTSHAAFAVVPIAMSLAATHRISSTMMAIAMSSAIVGGALAPTSIVGITVQTVASSADIRYDAGLMFGLSVGVNALVVLVAFFMFGGRELIQRSRQASGSSSGSSSGGGPGGASSGGSSGSGVGGGSGSASGGVATLTRTETTVETTRITAMQVLVLASIVVLIGGFFLLTQLEVDVNLGVVALTIAVILALVDPGVGRRAINKVDWSTILLLGGIITYVEVLTRLGAIDQLGEAARSVSDPLVAAFVICVVAGLVSAFASTIGIIGALIPLAVPLLVPGGGLEMTGFIYALAISASLVDCAPFGTTGATIVASTVEVDRTRVNRNLTVWGLSMVIITPVVTLLTMVVPFLWF</sequence>
<keyword evidence="2" id="KW-1133">Transmembrane helix</keyword>
<dbReference type="InterPro" id="IPR009827">
    <property type="entry name" value="MatC_N"/>
</dbReference>
<keyword evidence="2" id="KW-0812">Transmembrane</keyword>
<dbReference type="Proteomes" id="UP001500843">
    <property type="component" value="Unassembled WGS sequence"/>
</dbReference>
<evidence type="ECO:0000256" key="1">
    <source>
        <dbReference type="SAM" id="MobiDB-lite"/>
    </source>
</evidence>
<dbReference type="RefSeq" id="WP_253871388.1">
    <property type="nucleotide sequence ID" value="NZ_BAABHM010000003.1"/>
</dbReference>
<feature type="transmembrane region" description="Helical" evidence="2">
    <location>
        <begin position="96"/>
        <end position="122"/>
    </location>
</feature>
<feature type="transmembrane region" description="Helical" evidence="2">
    <location>
        <begin position="257"/>
        <end position="279"/>
    </location>
</feature>
<dbReference type="PANTHER" id="PTHR43568:SF1">
    <property type="entry name" value="P PROTEIN"/>
    <property type="match status" value="1"/>
</dbReference>
<feature type="transmembrane region" description="Helical" evidence="2">
    <location>
        <begin position="171"/>
        <end position="193"/>
    </location>
</feature>
<keyword evidence="5" id="KW-1185">Reference proteome</keyword>
<feature type="compositionally biased region" description="Gly residues" evidence="1">
    <location>
        <begin position="213"/>
        <end position="239"/>
    </location>
</feature>
<dbReference type="InterPro" id="IPR051475">
    <property type="entry name" value="Diverse_Ion_Transporter"/>
</dbReference>
<reference evidence="5" key="1">
    <citation type="journal article" date="2019" name="Int. J. Syst. Evol. Microbiol.">
        <title>The Global Catalogue of Microorganisms (GCM) 10K type strain sequencing project: providing services to taxonomists for standard genome sequencing and annotation.</title>
        <authorList>
            <consortium name="The Broad Institute Genomics Platform"/>
            <consortium name="The Broad Institute Genome Sequencing Center for Infectious Disease"/>
            <person name="Wu L."/>
            <person name="Ma J."/>
        </authorList>
    </citation>
    <scope>NUCLEOTIDE SEQUENCE [LARGE SCALE GENOMIC DNA]</scope>
    <source>
        <strain evidence="5">JCM 17975</strain>
    </source>
</reference>
<organism evidence="4 5">
    <name type="scientific">Promicromonospora umidemergens</name>
    <dbReference type="NCBI Taxonomy" id="629679"/>
    <lineage>
        <taxon>Bacteria</taxon>
        <taxon>Bacillati</taxon>
        <taxon>Actinomycetota</taxon>
        <taxon>Actinomycetes</taxon>
        <taxon>Micrococcales</taxon>
        <taxon>Promicromonosporaceae</taxon>
        <taxon>Promicromonospora</taxon>
    </lineage>
</organism>
<feature type="transmembrane region" description="Helical" evidence="2">
    <location>
        <begin position="26"/>
        <end position="45"/>
    </location>
</feature>
<evidence type="ECO:0000313" key="4">
    <source>
        <dbReference type="EMBL" id="GAA4689448.1"/>
    </source>
</evidence>
<accession>A0ABP8WJP9</accession>
<gene>
    <name evidence="4" type="ORF">GCM10023198_05010</name>
</gene>
<comment type="caution">
    <text evidence="4">The sequence shown here is derived from an EMBL/GenBank/DDBJ whole genome shotgun (WGS) entry which is preliminary data.</text>
</comment>
<evidence type="ECO:0000259" key="3">
    <source>
        <dbReference type="Pfam" id="PF07158"/>
    </source>
</evidence>